<dbReference type="PANTHER" id="PTHR43685">
    <property type="entry name" value="GLYCOSYLTRANSFERASE"/>
    <property type="match status" value="1"/>
</dbReference>
<keyword evidence="3" id="KW-1185">Reference proteome</keyword>
<dbReference type="EMBL" id="RSCJ01000008">
    <property type="protein sequence ID" value="RUR83029.1"/>
    <property type="molecule type" value="Genomic_DNA"/>
</dbReference>
<dbReference type="STRING" id="211165.GCA_000317285_00585"/>
<evidence type="ECO:0000313" key="2">
    <source>
        <dbReference type="EMBL" id="RUR83029.1"/>
    </source>
</evidence>
<gene>
    <name evidence="2" type="ORF">PCC6912_24030</name>
</gene>
<accession>A0A433NK18</accession>
<proteinExistence type="predicted"/>
<keyword evidence="2" id="KW-0808">Transferase</keyword>
<dbReference type="OrthoDB" id="9812327at2"/>
<dbReference type="GO" id="GO:0016740">
    <property type="term" value="F:transferase activity"/>
    <property type="evidence" value="ECO:0007669"/>
    <property type="project" value="UniProtKB-KW"/>
</dbReference>
<dbReference type="Proteomes" id="UP000268857">
    <property type="component" value="Unassembled WGS sequence"/>
</dbReference>
<dbReference type="AlphaFoldDB" id="A0A433NK18"/>
<sequence>MPKVSVIIPAYNAMTYLPETVESVLRQTFTDFEVLIIDDGSSDNIVQWVSELEDPRVKLISQDNQGVSVARNTAIAHAQGEYLAFLDADDLWAPTKLEKQVICLDRHPSVGLVHTWMVFIDREGKSTGRVMTSNAEGDAKKQLLEKNMVACSSVMVRRCCLQTVGGFEPNLHFAEDWDMWIRISSHYPFAVIKEPLYYYRQVPNSLSKNLQVLEQAFYFVIEKAFRSVPPELLYLKNHSYGYANLCLAWKALQSSCRDCNLAYSYRQQAISYYPQLRYTREYMRLSMAITALQLFGNDSYSKLLELAYALRRRILNVPKLNSTNSFSLVDKSTQ</sequence>
<evidence type="ECO:0000259" key="1">
    <source>
        <dbReference type="Pfam" id="PF00535"/>
    </source>
</evidence>
<dbReference type="InterPro" id="IPR050834">
    <property type="entry name" value="Glycosyltransf_2"/>
</dbReference>
<dbReference type="SUPFAM" id="SSF53448">
    <property type="entry name" value="Nucleotide-diphospho-sugar transferases"/>
    <property type="match status" value="1"/>
</dbReference>
<dbReference type="Gene3D" id="3.90.550.10">
    <property type="entry name" value="Spore Coat Polysaccharide Biosynthesis Protein SpsA, Chain A"/>
    <property type="match status" value="1"/>
</dbReference>
<evidence type="ECO:0000313" key="3">
    <source>
        <dbReference type="Proteomes" id="UP000268857"/>
    </source>
</evidence>
<organism evidence="2 3">
    <name type="scientific">Chlorogloeopsis fritschii PCC 6912</name>
    <dbReference type="NCBI Taxonomy" id="211165"/>
    <lineage>
        <taxon>Bacteria</taxon>
        <taxon>Bacillati</taxon>
        <taxon>Cyanobacteriota</taxon>
        <taxon>Cyanophyceae</taxon>
        <taxon>Nostocales</taxon>
        <taxon>Chlorogloeopsidaceae</taxon>
        <taxon>Chlorogloeopsis</taxon>
    </lineage>
</organism>
<dbReference type="Pfam" id="PF00535">
    <property type="entry name" value="Glycos_transf_2"/>
    <property type="match status" value="1"/>
</dbReference>
<reference evidence="2 3" key="1">
    <citation type="journal article" date="2019" name="Genome Biol. Evol.">
        <title>Day and night: Metabolic profiles and evolutionary relationships of six axenic non-marine cyanobacteria.</title>
        <authorList>
            <person name="Will S.E."/>
            <person name="Henke P."/>
            <person name="Boedeker C."/>
            <person name="Huang S."/>
            <person name="Brinkmann H."/>
            <person name="Rohde M."/>
            <person name="Jarek M."/>
            <person name="Friedl T."/>
            <person name="Seufert S."/>
            <person name="Schumacher M."/>
            <person name="Overmann J."/>
            <person name="Neumann-Schaal M."/>
            <person name="Petersen J."/>
        </authorList>
    </citation>
    <scope>NUCLEOTIDE SEQUENCE [LARGE SCALE GENOMIC DNA]</scope>
    <source>
        <strain evidence="2 3">PCC 6912</strain>
    </source>
</reference>
<dbReference type="RefSeq" id="WP_016873164.1">
    <property type="nucleotide sequence ID" value="NZ_AJLN01000037.1"/>
</dbReference>
<feature type="domain" description="Glycosyltransferase 2-like" evidence="1">
    <location>
        <begin position="5"/>
        <end position="133"/>
    </location>
</feature>
<name>A0A433NK18_CHLFR</name>
<comment type="caution">
    <text evidence="2">The sequence shown here is derived from an EMBL/GenBank/DDBJ whole genome shotgun (WGS) entry which is preliminary data.</text>
</comment>
<protein>
    <submittedName>
        <fullName evidence="2">Glycosyl transferase</fullName>
    </submittedName>
</protein>
<dbReference type="InterPro" id="IPR029044">
    <property type="entry name" value="Nucleotide-diphossugar_trans"/>
</dbReference>
<dbReference type="PANTHER" id="PTHR43685:SF2">
    <property type="entry name" value="GLYCOSYLTRANSFERASE 2-LIKE DOMAIN-CONTAINING PROTEIN"/>
    <property type="match status" value="1"/>
</dbReference>
<dbReference type="InterPro" id="IPR001173">
    <property type="entry name" value="Glyco_trans_2-like"/>
</dbReference>